<comment type="caution">
    <text evidence="3">The sequence shown here is derived from an EMBL/GenBank/DDBJ whole genome shotgun (WGS) entry which is preliminary data.</text>
</comment>
<accession>A0A1F5KKI1</accession>
<proteinExistence type="inferred from homology"/>
<dbReference type="Pfam" id="PF02719">
    <property type="entry name" value="Polysacc_synt_2"/>
    <property type="match status" value="1"/>
</dbReference>
<reference evidence="3 4" key="1">
    <citation type="journal article" date="2016" name="Nat. Commun.">
        <title>Thousands of microbial genomes shed light on interconnected biogeochemical processes in an aquifer system.</title>
        <authorList>
            <person name="Anantharaman K."/>
            <person name="Brown C.T."/>
            <person name="Hug L.A."/>
            <person name="Sharon I."/>
            <person name="Castelle C.J."/>
            <person name="Probst A.J."/>
            <person name="Thomas B.C."/>
            <person name="Singh A."/>
            <person name="Wilkins M.J."/>
            <person name="Karaoz U."/>
            <person name="Brodie E.L."/>
            <person name="Williams K.H."/>
            <person name="Hubbard S.S."/>
            <person name="Banfield J.F."/>
        </authorList>
    </citation>
    <scope>NUCLEOTIDE SEQUENCE [LARGE SCALE GENOMIC DNA]</scope>
</reference>
<sequence length="316" mass="35930">MFVKEILTYEPLEVIIFSRDENKQGAMNQEYKNDPRLRFVLGDVRDYHSLREVMRGVNYVFNAAAYKWVPAVELNVYEGVKTNIIGVQNVIDAARDENVEKVVQLSTDKAVEPINAMGMQKALGERLTTTANLYRERDGVRTVFVSTRYGNVLGSRGSVIPLFRSLIDAGKPLTVTSFEMTRFILTLQDSVKLVIKAMEEGVGGEIFVQKMPAHTIRDLVDAMTEDLPEDKKQVVEIGIRPGEKIHESLIGFAETPRTVDIGDYYVILPQIQITAIEEKYKSMNKQSKDFRYTSDVVKRLSKDELKQLLKEQGWLS</sequence>
<comment type="similarity">
    <text evidence="1">Belongs to the polysaccharide synthase family.</text>
</comment>
<dbReference type="PANTHER" id="PTHR43318:SF2">
    <property type="entry name" value="UDP-N-ACETYLGLUCOSAMINE 4,6-DEHYDRATASE (INVERTING)"/>
    <property type="match status" value="1"/>
</dbReference>
<protein>
    <recommendedName>
        <fullName evidence="2">Polysaccharide biosynthesis protein CapD-like domain-containing protein</fullName>
    </recommendedName>
</protein>
<evidence type="ECO:0000313" key="4">
    <source>
        <dbReference type="Proteomes" id="UP000177328"/>
    </source>
</evidence>
<dbReference type="InterPro" id="IPR036291">
    <property type="entry name" value="NAD(P)-bd_dom_sf"/>
</dbReference>
<dbReference type="PANTHER" id="PTHR43318">
    <property type="entry name" value="UDP-N-ACETYLGLUCOSAMINE 4,6-DEHYDRATASE"/>
    <property type="match status" value="1"/>
</dbReference>
<dbReference type="InterPro" id="IPR003869">
    <property type="entry name" value="Polysac_CapD-like"/>
</dbReference>
<dbReference type="Gene3D" id="3.40.50.720">
    <property type="entry name" value="NAD(P)-binding Rossmann-like Domain"/>
    <property type="match status" value="1"/>
</dbReference>
<dbReference type="AlphaFoldDB" id="A0A1F5KKI1"/>
<feature type="domain" description="Polysaccharide biosynthesis protein CapD-like" evidence="2">
    <location>
        <begin position="2"/>
        <end position="267"/>
    </location>
</feature>
<dbReference type="SUPFAM" id="SSF51735">
    <property type="entry name" value="NAD(P)-binding Rossmann-fold domains"/>
    <property type="match status" value="1"/>
</dbReference>
<organism evidence="3 4">
    <name type="scientific">Candidatus Daviesbacteria bacterium RIFCSPHIGHO2_02_FULL_43_12</name>
    <dbReference type="NCBI Taxonomy" id="1797776"/>
    <lineage>
        <taxon>Bacteria</taxon>
        <taxon>Candidatus Daviesiibacteriota</taxon>
    </lineage>
</organism>
<evidence type="ECO:0000259" key="2">
    <source>
        <dbReference type="Pfam" id="PF02719"/>
    </source>
</evidence>
<evidence type="ECO:0000256" key="1">
    <source>
        <dbReference type="ARBA" id="ARBA00007430"/>
    </source>
</evidence>
<dbReference type="Proteomes" id="UP000177328">
    <property type="component" value="Unassembled WGS sequence"/>
</dbReference>
<name>A0A1F5KKI1_9BACT</name>
<gene>
    <name evidence="3" type="ORF">A3D25_02250</name>
</gene>
<dbReference type="EMBL" id="MFDD01000002">
    <property type="protein sequence ID" value="OGE41433.1"/>
    <property type="molecule type" value="Genomic_DNA"/>
</dbReference>
<dbReference type="InterPro" id="IPR051203">
    <property type="entry name" value="Polysaccharide_Synthase-Rel"/>
</dbReference>
<evidence type="ECO:0000313" key="3">
    <source>
        <dbReference type="EMBL" id="OGE41433.1"/>
    </source>
</evidence>